<dbReference type="InterPro" id="IPR013144">
    <property type="entry name" value="CRA_dom"/>
</dbReference>
<name>A0A0N4Y4E0_NIPBR</name>
<keyword evidence="5" id="KW-1185">Reference proteome</keyword>
<organism evidence="6">
    <name type="scientific">Nippostrongylus brasiliensis</name>
    <name type="common">Rat hookworm</name>
    <dbReference type="NCBI Taxonomy" id="27835"/>
    <lineage>
        <taxon>Eukaryota</taxon>
        <taxon>Metazoa</taxon>
        <taxon>Ecdysozoa</taxon>
        <taxon>Nematoda</taxon>
        <taxon>Chromadorea</taxon>
        <taxon>Rhabditida</taxon>
        <taxon>Rhabditina</taxon>
        <taxon>Rhabditomorpha</taxon>
        <taxon>Strongyloidea</taxon>
        <taxon>Heligmosomidae</taxon>
        <taxon>Nippostrongylus</taxon>
    </lineage>
</organism>
<feature type="compositionally biased region" description="Low complexity" evidence="1">
    <location>
        <begin position="239"/>
        <end position="250"/>
    </location>
</feature>
<evidence type="ECO:0000256" key="1">
    <source>
        <dbReference type="SAM" id="MobiDB-lite"/>
    </source>
</evidence>
<dbReference type="CDD" id="cd12909">
    <property type="entry name" value="SPRY_RanBP9_10"/>
    <property type="match status" value="1"/>
</dbReference>
<proteinExistence type="predicted"/>
<dbReference type="InterPro" id="IPR013320">
    <property type="entry name" value="ConA-like_dom_sf"/>
</dbReference>
<dbReference type="PROSITE" id="PS50188">
    <property type="entry name" value="B302_SPRY"/>
    <property type="match status" value="1"/>
</dbReference>
<dbReference type="Gene3D" id="2.60.120.920">
    <property type="match status" value="1"/>
</dbReference>
<dbReference type="AlphaFoldDB" id="A0A0N4Y4E0"/>
<dbReference type="InterPro" id="IPR024964">
    <property type="entry name" value="CTLH/CRA"/>
</dbReference>
<gene>
    <name evidence="4" type="ORF">NBR_LOCUS10758</name>
</gene>
<evidence type="ECO:0000313" key="5">
    <source>
        <dbReference type="Proteomes" id="UP000271162"/>
    </source>
</evidence>
<dbReference type="SMART" id="SM00757">
    <property type="entry name" value="CRA"/>
    <property type="match status" value="1"/>
</dbReference>
<dbReference type="InterPro" id="IPR043136">
    <property type="entry name" value="B30.2/SPRY_sf"/>
</dbReference>
<reference evidence="6" key="1">
    <citation type="submission" date="2017-02" db="UniProtKB">
        <authorList>
            <consortium name="WormBaseParasite"/>
        </authorList>
    </citation>
    <scope>IDENTIFICATION</scope>
</reference>
<dbReference type="STRING" id="27835.A0A0N4Y4E0"/>
<dbReference type="InterPro" id="IPR050618">
    <property type="entry name" value="Ubq-SigPath_Reg"/>
</dbReference>
<dbReference type="PROSITE" id="PS50897">
    <property type="entry name" value="CTLH"/>
    <property type="match status" value="1"/>
</dbReference>
<reference evidence="4 5" key="2">
    <citation type="submission" date="2018-11" db="EMBL/GenBank/DDBJ databases">
        <authorList>
            <consortium name="Pathogen Informatics"/>
        </authorList>
    </citation>
    <scope>NUCLEOTIDE SEQUENCE [LARGE SCALE GENOMIC DNA]</scope>
</reference>
<dbReference type="Proteomes" id="UP000271162">
    <property type="component" value="Unassembled WGS sequence"/>
</dbReference>
<dbReference type="SUPFAM" id="SSF49899">
    <property type="entry name" value="Concanavalin A-like lectins/glucanases"/>
    <property type="match status" value="1"/>
</dbReference>
<evidence type="ECO:0000313" key="6">
    <source>
        <dbReference type="WBParaSite" id="NBR_0001075701-mRNA-1"/>
    </source>
</evidence>
<dbReference type="InterPro" id="IPR003877">
    <property type="entry name" value="SPRY_dom"/>
</dbReference>
<feature type="domain" description="B30.2/SPRY" evidence="2">
    <location>
        <begin position="1"/>
        <end position="145"/>
    </location>
</feature>
<dbReference type="InterPro" id="IPR001870">
    <property type="entry name" value="B30.2/SPRY"/>
</dbReference>
<dbReference type="InterPro" id="IPR006595">
    <property type="entry name" value="CTLH_C"/>
</dbReference>
<dbReference type="SMART" id="SM00449">
    <property type="entry name" value="SPRY"/>
    <property type="match status" value="1"/>
</dbReference>
<feature type="region of interest" description="Disordered" evidence="1">
    <location>
        <begin position="236"/>
        <end position="287"/>
    </location>
</feature>
<evidence type="ECO:0000313" key="4">
    <source>
        <dbReference type="EMBL" id="VDL74347.1"/>
    </source>
</evidence>
<dbReference type="EMBL" id="UYSL01020379">
    <property type="protein sequence ID" value="VDL74347.1"/>
    <property type="molecule type" value="Genomic_DNA"/>
</dbReference>
<dbReference type="WBParaSite" id="NBR_0001075701-mRNA-1">
    <property type="protein sequence ID" value="NBR_0001075701-mRNA-1"/>
    <property type="gene ID" value="NBR_0001075701"/>
</dbReference>
<dbReference type="PANTHER" id="PTHR12864">
    <property type="entry name" value="RAN BINDING PROTEIN 9-RELATED"/>
    <property type="match status" value="1"/>
</dbReference>
<dbReference type="InterPro" id="IPR035782">
    <property type="entry name" value="SPRY_RanBP9/10"/>
</dbReference>
<evidence type="ECO:0000259" key="3">
    <source>
        <dbReference type="PROSITE" id="PS50897"/>
    </source>
</evidence>
<dbReference type="OMA" id="PHCAFTD"/>
<accession>A0A0N4Y4E0</accession>
<protein>
    <submittedName>
        <fullName evidence="6">B30.2/SPRY domain-containing protein</fullName>
    </submittedName>
</protein>
<sequence length="474" mass="51813">NGKQQQKDAASTRADYPIPPQCGVYYFEITIVRGLKGCMGVGVCGKSVNLNRLPGWDRYSYGYHGDDGNFFSFSGNGVSYGPKFTSGDVIGCGVNLVNKTIFFTKNGVHLGIASRELEHIDDLYPTIGLQTTGEVVDANFGQRPFRFDIRPEMESMASFCNAAKLVPEEGEQSIETRKEIVALVLSRRSAEAISRMEDAYPDIFVLNKNIALMLKCQQFVEMAADIARVDSLSKPPVISSSNGQSLPSSSAAPRTTHGYPSNPHKRSYGKRSDLPMDEEPCSSSIAVPPARNGQALLDVKNGAGPSDGGSIDDGLVLAGDGSTTIVEEDLTEDDEFVELEDGVRRAEEAAACAVEYQKYNEVIEFGRSIYALSLQIPNLNGQTKALLNDALATICLLDYSQFESHHLLSEEHMRNLAKQTAAAILEFGGRSSMSQLTRYFHLWVKMQTELTNAMVPHCAFTDLAQLVIVQTYQG</sequence>
<dbReference type="SMART" id="SM00668">
    <property type="entry name" value="CTLH"/>
    <property type="match status" value="1"/>
</dbReference>
<evidence type="ECO:0000259" key="2">
    <source>
        <dbReference type="PROSITE" id="PS50188"/>
    </source>
</evidence>
<dbReference type="Pfam" id="PF10607">
    <property type="entry name" value="CTLH"/>
    <property type="match status" value="1"/>
</dbReference>
<feature type="domain" description="CTLH" evidence="3">
    <location>
        <begin position="173"/>
        <end position="230"/>
    </location>
</feature>
<dbReference type="Pfam" id="PF00622">
    <property type="entry name" value="SPRY"/>
    <property type="match status" value="1"/>
</dbReference>